<protein>
    <submittedName>
        <fullName evidence="3">SDR family oxidoreductase</fullName>
    </submittedName>
</protein>
<dbReference type="PANTHER" id="PTHR42879:SF2">
    <property type="entry name" value="3-OXOACYL-[ACYL-CARRIER-PROTEIN] REDUCTASE FABG"/>
    <property type="match status" value="1"/>
</dbReference>
<evidence type="ECO:0000313" key="4">
    <source>
        <dbReference type="Proteomes" id="UP000647491"/>
    </source>
</evidence>
<dbReference type="Proteomes" id="UP000647491">
    <property type="component" value="Unassembled WGS sequence"/>
</dbReference>
<dbReference type="Pfam" id="PF13561">
    <property type="entry name" value="adh_short_C2"/>
    <property type="match status" value="1"/>
</dbReference>
<dbReference type="Gene3D" id="3.40.50.720">
    <property type="entry name" value="NAD(P)-binding Rossmann-like Domain"/>
    <property type="match status" value="1"/>
</dbReference>
<name>A0ABR7NRC9_9FIRM</name>
<keyword evidence="2" id="KW-0753">Steroid metabolism</keyword>
<evidence type="ECO:0000256" key="1">
    <source>
        <dbReference type="ARBA" id="ARBA00006484"/>
    </source>
</evidence>
<gene>
    <name evidence="3" type="ORF">H8708_05405</name>
</gene>
<sequence length="264" mass="28631">MGKLDGKIAVVTGAAQGIGYGCAKVMAKHGATVILVDFSESVALAAEEIRNMGYKADHFRVDVSSLEDVQKMADGIIEKYGKIDILHNNAGVNRRVRFENLDVKTRDFIMGVNILGVWNMTKAVYPYMLKEKYGRIINTSSVTGTRVVDEGQTTYALTKGAVSSFTKALAYEAGPYGITVNAVLPGWVRTPKVEQVAADSRPEDPESALRDMAGFIPLKRLCDIDEIGDLVAFLASDEAKYITGTEMVIDGGSTLPETFDILHA</sequence>
<dbReference type="PRINTS" id="PR00080">
    <property type="entry name" value="SDRFAMILY"/>
</dbReference>
<dbReference type="PROSITE" id="PS51257">
    <property type="entry name" value="PROKAR_LIPOPROTEIN"/>
    <property type="match status" value="1"/>
</dbReference>
<organism evidence="3 4">
    <name type="scientific">Enterocloster hominis</name>
    <name type="common">ex Liu et al. 2021</name>
    <dbReference type="NCBI Taxonomy" id="2763663"/>
    <lineage>
        <taxon>Bacteria</taxon>
        <taxon>Bacillati</taxon>
        <taxon>Bacillota</taxon>
        <taxon>Clostridia</taxon>
        <taxon>Lachnospirales</taxon>
        <taxon>Lachnospiraceae</taxon>
        <taxon>Enterocloster</taxon>
    </lineage>
</organism>
<comment type="similarity">
    <text evidence="1">Belongs to the short-chain dehydrogenases/reductases (SDR) family.</text>
</comment>
<dbReference type="CDD" id="cd05233">
    <property type="entry name" value="SDR_c"/>
    <property type="match status" value="1"/>
</dbReference>
<keyword evidence="4" id="KW-1185">Reference proteome</keyword>
<proteinExistence type="inferred from homology"/>
<comment type="caution">
    <text evidence="3">The sequence shown here is derived from an EMBL/GenBank/DDBJ whole genome shotgun (WGS) entry which is preliminary data.</text>
</comment>
<accession>A0ABR7NRC9</accession>
<dbReference type="PANTHER" id="PTHR42879">
    <property type="entry name" value="3-OXOACYL-(ACYL-CARRIER-PROTEIN) REDUCTASE"/>
    <property type="match status" value="1"/>
</dbReference>
<evidence type="ECO:0000313" key="3">
    <source>
        <dbReference type="EMBL" id="MBC8598673.1"/>
    </source>
</evidence>
<dbReference type="NCBIfam" id="NF005559">
    <property type="entry name" value="PRK07231.1"/>
    <property type="match status" value="1"/>
</dbReference>
<keyword evidence="2" id="KW-0443">Lipid metabolism</keyword>
<dbReference type="InterPro" id="IPR002347">
    <property type="entry name" value="SDR_fam"/>
</dbReference>
<dbReference type="PRINTS" id="PR00081">
    <property type="entry name" value="GDHRDH"/>
</dbReference>
<reference evidence="3 4" key="1">
    <citation type="submission" date="2020-08" db="EMBL/GenBank/DDBJ databases">
        <title>Genome public.</title>
        <authorList>
            <person name="Liu C."/>
            <person name="Sun Q."/>
        </authorList>
    </citation>
    <scope>NUCLEOTIDE SEQUENCE [LARGE SCALE GENOMIC DNA]</scope>
    <source>
        <strain evidence="3 4">BX10</strain>
    </source>
</reference>
<evidence type="ECO:0000256" key="2">
    <source>
        <dbReference type="ARBA" id="ARBA00023221"/>
    </source>
</evidence>
<dbReference type="SUPFAM" id="SSF51735">
    <property type="entry name" value="NAD(P)-binding Rossmann-fold domains"/>
    <property type="match status" value="1"/>
</dbReference>
<dbReference type="EMBL" id="JACRTJ010000013">
    <property type="protein sequence ID" value="MBC8598673.1"/>
    <property type="molecule type" value="Genomic_DNA"/>
</dbReference>
<dbReference type="InterPro" id="IPR050259">
    <property type="entry name" value="SDR"/>
</dbReference>
<dbReference type="InterPro" id="IPR036291">
    <property type="entry name" value="NAD(P)-bd_dom_sf"/>
</dbReference>